<dbReference type="InterPro" id="IPR033985">
    <property type="entry name" value="SusD-like_N"/>
</dbReference>
<reference evidence="2" key="1">
    <citation type="submission" date="2020-10" db="EMBL/GenBank/DDBJ databases">
        <authorList>
            <person name="Gilroy R."/>
        </authorList>
    </citation>
    <scope>NUCLEOTIDE SEQUENCE</scope>
    <source>
        <strain evidence="2">ChiHecec2B26-709</strain>
    </source>
</reference>
<dbReference type="InterPro" id="IPR011990">
    <property type="entry name" value="TPR-like_helical_dom_sf"/>
</dbReference>
<feature type="domain" description="SusD-like N-terminal" evidence="1">
    <location>
        <begin position="74"/>
        <end position="171"/>
    </location>
</feature>
<protein>
    <submittedName>
        <fullName evidence="2">RagB/SusD family nutrient uptake outer membrane protein</fullName>
    </submittedName>
</protein>
<feature type="non-terminal residue" evidence="2">
    <location>
        <position position="353"/>
    </location>
</feature>
<comment type="caution">
    <text evidence="2">The sequence shown here is derived from an EMBL/GenBank/DDBJ whole genome shotgun (WGS) entry which is preliminary data.</text>
</comment>
<dbReference type="Gene3D" id="1.25.40.390">
    <property type="match status" value="1"/>
</dbReference>
<proteinExistence type="predicted"/>
<dbReference type="Proteomes" id="UP000886881">
    <property type="component" value="Unassembled WGS sequence"/>
</dbReference>
<reference evidence="2" key="2">
    <citation type="journal article" date="2021" name="PeerJ">
        <title>Extensive microbial diversity within the chicken gut microbiome revealed by metagenomics and culture.</title>
        <authorList>
            <person name="Gilroy R."/>
            <person name="Ravi A."/>
            <person name="Getino M."/>
            <person name="Pursley I."/>
            <person name="Horton D.L."/>
            <person name="Alikhan N.F."/>
            <person name="Baker D."/>
            <person name="Gharbi K."/>
            <person name="Hall N."/>
            <person name="Watson M."/>
            <person name="Adriaenssens E.M."/>
            <person name="Foster-Nyarko E."/>
            <person name="Jarju S."/>
            <person name="Secka A."/>
            <person name="Antonio M."/>
            <person name="Oren A."/>
            <person name="Chaudhuri R.R."/>
            <person name="La Ragione R."/>
            <person name="Hildebrand F."/>
            <person name="Pallen M.J."/>
        </authorList>
    </citation>
    <scope>NUCLEOTIDE SEQUENCE</scope>
    <source>
        <strain evidence="2">ChiHecec2B26-709</strain>
    </source>
</reference>
<evidence type="ECO:0000313" key="2">
    <source>
        <dbReference type="EMBL" id="HIT46598.1"/>
    </source>
</evidence>
<name>A0A9D1KH62_9BACT</name>
<evidence type="ECO:0000313" key="3">
    <source>
        <dbReference type="Proteomes" id="UP000886881"/>
    </source>
</evidence>
<evidence type="ECO:0000259" key="1">
    <source>
        <dbReference type="Pfam" id="PF14322"/>
    </source>
</evidence>
<dbReference type="EMBL" id="DVLC01000037">
    <property type="protein sequence ID" value="HIT46598.1"/>
    <property type="molecule type" value="Genomic_DNA"/>
</dbReference>
<dbReference type="Pfam" id="PF14322">
    <property type="entry name" value="SusD-like_3"/>
    <property type="match status" value="1"/>
</dbReference>
<sequence length="353" mass="39196">MAAGLSAVSCASWLETSSPSVVDADFVFSDFGTGKDVMLGAYNSYISVVNEGTVINLEVIGSDLERASVGIIANQIGAAQLYGPEGTSYDVPNFDINDRSLAKWSTFYSVISLCNNIIANIKNLPDYEQIIGAAEPSDWSDLLGQAYAMRATCYYDLARLYGDVIYMTEDQLGQDIKTLTGRDEIIEKEINNLIAIEPLMYRVGENNHLPDQMTRNYVQGLIGRLCFMEAGYATRRTDLGDDFYKDADGNVLTFETWGTDDERNAAYGRRTDWKDFYAMAVPYLESAVNEPGGGVSLITVDPRSDKEGRSYGNPFQYYFDQVTKQVMPMESIYEVTMKQEGGGSRIAYNWGRG</sequence>
<gene>
    <name evidence="2" type="ORF">IAC35_01920</name>
</gene>
<dbReference type="AlphaFoldDB" id="A0A9D1KH62"/>
<accession>A0A9D1KH62</accession>
<dbReference type="SUPFAM" id="SSF48452">
    <property type="entry name" value="TPR-like"/>
    <property type="match status" value="1"/>
</dbReference>
<organism evidence="2 3">
    <name type="scientific">Candidatus Cryptobacteroides merdipullorum</name>
    <dbReference type="NCBI Taxonomy" id="2840771"/>
    <lineage>
        <taxon>Bacteria</taxon>
        <taxon>Pseudomonadati</taxon>
        <taxon>Bacteroidota</taxon>
        <taxon>Bacteroidia</taxon>
        <taxon>Bacteroidales</taxon>
        <taxon>Candidatus Cryptobacteroides</taxon>
    </lineage>
</organism>